<keyword evidence="1" id="KW-1133">Transmembrane helix</keyword>
<proteinExistence type="predicted"/>
<comment type="caution">
    <text evidence="2">The sequence shown here is derived from an EMBL/GenBank/DDBJ whole genome shotgun (WGS) entry which is preliminary data.</text>
</comment>
<accession>A0A2M8KUP0</accession>
<evidence type="ECO:0008006" key="4">
    <source>
        <dbReference type="Google" id="ProtNLM"/>
    </source>
</evidence>
<dbReference type="Proteomes" id="UP000231569">
    <property type="component" value="Unassembled WGS sequence"/>
</dbReference>
<evidence type="ECO:0000313" key="3">
    <source>
        <dbReference type="Proteomes" id="UP000231569"/>
    </source>
</evidence>
<feature type="transmembrane region" description="Helical" evidence="1">
    <location>
        <begin position="109"/>
        <end position="127"/>
    </location>
</feature>
<reference evidence="3" key="1">
    <citation type="submission" date="2017-09" db="EMBL/GenBank/DDBJ databases">
        <title>Depth-based differentiation of microbial function through sediment-hosted aquifers and enrichment of novel symbionts in the deep terrestrial subsurface.</title>
        <authorList>
            <person name="Probst A.J."/>
            <person name="Ladd B."/>
            <person name="Jarett J.K."/>
            <person name="Geller-Mcgrath D.E."/>
            <person name="Sieber C.M.K."/>
            <person name="Emerson J.B."/>
            <person name="Anantharaman K."/>
            <person name="Thomas B.C."/>
            <person name="Malmstrom R."/>
            <person name="Stieglmeier M."/>
            <person name="Klingl A."/>
            <person name="Woyke T."/>
            <person name="Ryan C.M."/>
            <person name="Banfield J.F."/>
        </authorList>
    </citation>
    <scope>NUCLEOTIDE SEQUENCE [LARGE SCALE GENOMIC DNA]</scope>
</reference>
<evidence type="ECO:0000313" key="2">
    <source>
        <dbReference type="EMBL" id="PJE63645.1"/>
    </source>
</evidence>
<keyword evidence="1" id="KW-0472">Membrane</keyword>
<name>A0A2M8KUP0_9BACT</name>
<organism evidence="2 3">
    <name type="scientific">Candidatus Roizmanbacteria bacterium CG10_big_fil_rev_8_21_14_0_10_45_7</name>
    <dbReference type="NCBI Taxonomy" id="1974854"/>
    <lineage>
        <taxon>Bacteria</taxon>
        <taxon>Candidatus Roizmaniibacteriota</taxon>
    </lineage>
</organism>
<feature type="transmembrane region" description="Helical" evidence="1">
    <location>
        <begin position="38"/>
        <end position="56"/>
    </location>
</feature>
<dbReference type="EMBL" id="PFEE01000048">
    <property type="protein sequence ID" value="PJE63645.1"/>
    <property type="molecule type" value="Genomic_DNA"/>
</dbReference>
<sequence>MIEFVVMTVSLGGLTILVPRFIYLFIWGLLHLSIHKPILSMISAVVVGFLFDLFHVLPMGQMALFFLCTVGFFELYGTVFHNKNILFVNIYAFVFSILGYVVLEERITVMFLLLYLVVALLMSTLVARRPSNTV</sequence>
<protein>
    <recommendedName>
        <fullName evidence="4">Rod shape-determining protein MreD</fullName>
    </recommendedName>
</protein>
<feature type="transmembrane region" description="Helical" evidence="1">
    <location>
        <begin position="62"/>
        <end position="79"/>
    </location>
</feature>
<evidence type="ECO:0000256" key="1">
    <source>
        <dbReference type="SAM" id="Phobius"/>
    </source>
</evidence>
<keyword evidence="1" id="KW-0812">Transmembrane</keyword>
<gene>
    <name evidence="2" type="ORF">COU89_02200</name>
</gene>
<feature type="transmembrane region" description="Helical" evidence="1">
    <location>
        <begin position="86"/>
        <end position="103"/>
    </location>
</feature>
<dbReference type="AlphaFoldDB" id="A0A2M8KUP0"/>
<feature type="transmembrane region" description="Helical" evidence="1">
    <location>
        <begin position="6"/>
        <end position="26"/>
    </location>
</feature>